<proteinExistence type="inferred from homology"/>
<evidence type="ECO:0000256" key="7">
    <source>
        <dbReference type="ARBA" id="ARBA00023136"/>
    </source>
</evidence>
<evidence type="ECO:0000313" key="9">
    <source>
        <dbReference type="EMBL" id="BBB26840.1"/>
    </source>
</evidence>
<evidence type="ECO:0000313" key="10">
    <source>
        <dbReference type="Proteomes" id="UP000595663"/>
    </source>
</evidence>
<feature type="transmembrane region" description="Helical" evidence="8">
    <location>
        <begin position="228"/>
        <end position="249"/>
    </location>
</feature>
<evidence type="ECO:0000256" key="8">
    <source>
        <dbReference type="SAM" id="Phobius"/>
    </source>
</evidence>
<evidence type="ECO:0000256" key="4">
    <source>
        <dbReference type="ARBA" id="ARBA00022475"/>
    </source>
</evidence>
<accession>A0A7R6PM47</accession>
<evidence type="ECO:0000256" key="6">
    <source>
        <dbReference type="ARBA" id="ARBA00022989"/>
    </source>
</evidence>
<feature type="transmembrane region" description="Helical" evidence="8">
    <location>
        <begin position="199"/>
        <end position="216"/>
    </location>
</feature>
<keyword evidence="5 8" id="KW-0812">Transmembrane</keyword>
<sequence length="313" mass="34082">MQLLFDIVIPVFLLMVLGWWCSRSGLLEESSASALNRYVYYIAVPALMFTSTVSVDIQAVLRWDFIAVYLGGSVIAVIMAFMGWRRLQLETPLDWTVVALNSAWANTVYMGVPIFYFLFGDRGTLPVIIATLVSNLVFILVLALMSELQHSEGGILEKLKTLVIQALLKNPVMMAPILGMLVSVSGISLPAAIITPMDMLAPSAAPVALFALGMSLNGLKVRRAGFDLAWLTLVKLIIHPLATWGLAVLLNLDPYWTASAVLLSSLPTGAMVYVLAQQYNTRVTLSSATIMVTTTFSVITLAFLLPVLKQLVG</sequence>
<keyword evidence="10" id="KW-1185">Reference proteome</keyword>
<dbReference type="Pfam" id="PF03547">
    <property type="entry name" value="Mem_trans"/>
    <property type="match status" value="1"/>
</dbReference>
<feature type="transmembrane region" description="Helical" evidence="8">
    <location>
        <begin position="38"/>
        <end position="60"/>
    </location>
</feature>
<dbReference type="RefSeq" id="WP_019620368.1">
    <property type="nucleotide sequence ID" value="NZ_AP014545.1"/>
</dbReference>
<feature type="transmembrane region" description="Helical" evidence="8">
    <location>
        <begin position="7"/>
        <end position="26"/>
    </location>
</feature>
<dbReference type="OrthoDB" id="9810457at2"/>
<dbReference type="GO" id="GO:0005886">
    <property type="term" value="C:plasma membrane"/>
    <property type="evidence" value="ECO:0007669"/>
    <property type="project" value="UniProtKB-SubCell"/>
</dbReference>
<dbReference type="PANTHER" id="PTHR36838:SF3">
    <property type="entry name" value="TRANSPORTER AUXIN EFFLUX CARRIER EC FAMILY"/>
    <property type="match status" value="1"/>
</dbReference>
<keyword evidence="7 8" id="KW-0472">Membrane</keyword>
<evidence type="ECO:0000256" key="3">
    <source>
        <dbReference type="ARBA" id="ARBA00022448"/>
    </source>
</evidence>
<dbReference type="InterPro" id="IPR004776">
    <property type="entry name" value="Mem_transp_PIN-like"/>
</dbReference>
<feature type="transmembrane region" description="Helical" evidence="8">
    <location>
        <begin position="288"/>
        <end position="308"/>
    </location>
</feature>
<name>A0A7R6PM47_9GAMM</name>
<feature type="transmembrane region" description="Helical" evidence="8">
    <location>
        <begin position="125"/>
        <end position="145"/>
    </location>
</feature>
<organism evidence="9 10">
    <name type="scientific">Amphritea japonica ATCC BAA-1530</name>
    <dbReference type="NCBI Taxonomy" id="1278309"/>
    <lineage>
        <taxon>Bacteria</taxon>
        <taxon>Pseudomonadati</taxon>
        <taxon>Pseudomonadota</taxon>
        <taxon>Gammaproteobacteria</taxon>
        <taxon>Oceanospirillales</taxon>
        <taxon>Oceanospirillaceae</taxon>
        <taxon>Amphritea</taxon>
    </lineage>
</organism>
<protein>
    <submittedName>
        <fullName evidence="9">Malate/malonate transporter</fullName>
    </submittedName>
</protein>
<comment type="similarity">
    <text evidence="2">Belongs to the auxin efflux carrier (TC 2.A.69) family.</text>
</comment>
<feature type="transmembrane region" description="Helical" evidence="8">
    <location>
        <begin position="166"/>
        <end position="193"/>
    </location>
</feature>
<evidence type="ECO:0000256" key="1">
    <source>
        <dbReference type="ARBA" id="ARBA00004651"/>
    </source>
</evidence>
<keyword evidence="4" id="KW-1003">Cell membrane</keyword>
<dbReference type="Gene3D" id="1.20.1530.20">
    <property type="match status" value="1"/>
</dbReference>
<dbReference type="InterPro" id="IPR038770">
    <property type="entry name" value="Na+/solute_symporter_sf"/>
</dbReference>
<dbReference type="KEGG" id="ajp:AMJAP_2250"/>
<keyword evidence="6 8" id="KW-1133">Transmembrane helix</keyword>
<dbReference type="PANTHER" id="PTHR36838">
    <property type="entry name" value="AUXIN EFFLUX CARRIER FAMILY PROTEIN"/>
    <property type="match status" value="1"/>
</dbReference>
<comment type="subcellular location">
    <subcellularLocation>
        <location evidence="1">Cell membrane</location>
        <topology evidence="1">Multi-pass membrane protein</topology>
    </subcellularLocation>
</comment>
<keyword evidence="3" id="KW-0813">Transport</keyword>
<gene>
    <name evidence="9" type="ORF">AMJAP_2250</name>
</gene>
<reference evidence="9 10" key="1">
    <citation type="journal article" date="2008" name="Int. J. Syst. Evol. Microbiol.">
        <title>Amphritea japonica sp. nov. and Amphritea balenae sp. nov., isolated from the sediment adjacent to sperm whale carcasses off Kagoshima, Japan.</title>
        <authorList>
            <person name="Miyazaki M."/>
            <person name="Nogi Y."/>
            <person name="Fujiwara Y."/>
            <person name="Kawato M."/>
            <person name="Nagahama T."/>
            <person name="Kubokawa K."/>
            <person name="Horikoshi K."/>
        </authorList>
    </citation>
    <scope>NUCLEOTIDE SEQUENCE [LARGE SCALE GENOMIC DNA]</scope>
    <source>
        <strain evidence="9 10">ATCC BAA-1530</strain>
    </source>
</reference>
<feature type="transmembrane region" description="Helical" evidence="8">
    <location>
        <begin position="255"/>
        <end position="276"/>
    </location>
</feature>
<dbReference type="Proteomes" id="UP000595663">
    <property type="component" value="Chromosome"/>
</dbReference>
<evidence type="ECO:0000256" key="5">
    <source>
        <dbReference type="ARBA" id="ARBA00022692"/>
    </source>
</evidence>
<dbReference type="AlphaFoldDB" id="A0A7R6PM47"/>
<dbReference type="GO" id="GO:0055085">
    <property type="term" value="P:transmembrane transport"/>
    <property type="evidence" value="ECO:0007669"/>
    <property type="project" value="InterPro"/>
</dbReference>
<evidence type="ECO:0000256" key="2">
    <source>
        <dbReference type="ARBA" id="ARBA00010145"/>
    </source>
</evidence>
<feature type="transmembrane region" description="Helical" evidence="8">
    <location>
        <begin position="66"/>
        <end position="84"/>
    </location>
</feature>
<dbReference type="EMBL" id="AP014545">
    <property type="protein sequence ID" value="BBB26840.1"/>
    <property type="molecule type" value="Genomic_DNA"/>
</dbReference>
<feature type="transmembrane region" description="Helical" evidence="8">
    <location>
        <begin position="96"/>
        <end position="119"/>
    </location>
</feature>